<gene>
    <name evidence="4" type="ORF">TTHERM_00022750</name>
</gene>
<dbReference type="OMA" id="YDNAINT"/>
<evidence type="ECO:0000313" key="5">
    <source>
        <dbReference type="Proteomes" id="UP000009168"/>
    </source>
</evidence>
<dbReference type="InParanoid" id="Q22RA7"/>
<reference evidence="5" key="1">
    <citation type="journal article" date="2006" name="PLoS Biol.">
        <title>Macronuclear genome sequence of the ciliate Tetrahymena thermophila, a model eukaryote.</title>
        <authorList>
            <person name="Eisen J.A."/>
            <person name="Coyne R.S."/>
            <person name="Wu M."/>
            <person name="Wu D."/>
            <person name="Thiagarajan M."/>
            <person name="Wortman J.R."/>
            <person name="Badger J.H."/>
            <person name="Ren Q."/>
            <person name="Amedeo P."/>
            <person name="Jones K.M."/>
            <person name="Tallon L.J."/>
            <person name="Delcher A.L."/>
            <person name="Salzberg S.L."/>
            <person name="Silva J.C."/>
            <person name="Haas B.J."/>
            <person name="Majoros W.H."/>
            <person name="Farzad M."/>
            <person name="Carlton J.M."/>
            <person name="Smith R.K. Jr."/>
            <person name="Garg J."/>
            <person name="Pearlman R.E."/>
            <person name="Karrer K.M."/>
            <person name="Sun L."/>
            <person name="Manning G."/>
            <person name="Elde N.C."/>
            <person name="Turkewitz A.P."/>
            <person name="Asai D.J."/>
            <person name="Wilkes D.E."/>
            <person name="Wang Y."/>
            <person name="Cai H."/>
            <person name="Collins K."/>
            <person name="Stewart B.A."/>
            <person name="Lee S.R."/>
            <person name="Wilamowska K."/>
            <person name="Weinberg Z."/>
            <person name="Ruzzo W.L."/>
            <person name="Wloga D."/>
            <person name="Gaertig J."/>
            <person name="Frankel J."/>
            <person name="Tsao C.-C."/>
            <person name="Gorovsky M.A."/>
            <person name="Keeling P.J."/>
            <person name="Waller R.F."/>
            <person name="Patron N.J."/>
            <person name="Cherry J.M."/>
            <person name="Stover N.A."/>
            <person name="Krieger C.J."/>
            <person name="del Toro C."/>
            <person name="Ryder H.F."/>
            <person name="Williamson S.C."/>
            <person name="Barbeau R.A."/>
            <person name="Hamilton E.P."/>
            <person name="Orias E."/>
        </authorList>
    </citation>
    <scope>NUCLEOTIDE SEQUENCE [LARGE SCALE GENOMIC DNA]</scope>
    <source>
        <strain evidence="5">SB210</strain>
    </source>
</reference>
<evidence type="ECO:0000256" key="1">
    <source>
        <dbReference type="ARBA" id="ARBA00022737"/>
    </source>
</evidence>
<dbReference type="InterPro" id="IPR019734">
    <property type="entry name" value="TPR_rpt"/>
</dbReference>
<dbReference type="HOGENOM" id="CLU_795669_0_0_1"/>
<dbReference type="Proteomes" id="UP000009168">
    <property type="component" value="Unassembled WGS sequence"/>
</dbReference>
<feature type="repeat" description="TPR" evidence="3">
    <location>
        <begin position="173"/>
        <end position="206"/>
    </location>
</feature>
<protein>
    <submittedName>
        <fullName evidence="4">Tetratricopeptide repeat protein</fullName>
    </submittedName>
</protein>
<dbReference type="RefSeq" id="XP_001008460.1">
    <property type="nucleotide sequence ID" value="XM_001008460.1"/>
</dbReference>
<dbReference type="EMBL" id="GG662845">
    <property type="protein sequence ID" value="EAR88215.1"/>
    <property type="molecule type" value="Genomic_DNA"/>
</dbReference>
<dbReference type="SUPFAM" id="SSF48452">
    <property type="entry name" value="TPR-like"/>
    <property type="match status" value="1"/>
</dbReference>
<dbReference type="InterPro" id="IPR050498">
    <property type="entry name" value="Ycf3"/>
</dbReference>
<dbReference type="PROSITE" id="PS50005">
    <property type="entry name" value="TPR"/>
    <property type="match status" value="2"/>
</dbReference>
<dbReference type="AlphaFoldDB" id="Q22RA7"/>
<dbReference type="eggNOG" id="KOG1126">
    <property type="taxonomic scope" value="Eukaryota"/>
</dbReference>
<evidence type="ECO:0000313" key="4">
    <source>
        <dbReference type="EMBL" id="EAR88215.1"/>
    </source>
</evidence>
<dbReference type="PANTHER" id="PTHR44858:SF1">
    <property type="entry name" value="UDP-N-ACETYLGLUCOSAMINE--PEPTIDE N-ACETYLGLUCOSAMINYLTRANSFERASE SPINDLY-RELATED"/>
    <property type="match status" value="1"/>
</dbReference>
<dbReference type="Pfam" id="PF12895">
    <property type="entry name" value="ANAPC3"/>
    <property type="match status" value="1"/>
</dbReference>
<evidence type="ECO:0000256" key="3">
    <source>
        <dbReference type="PROSITE-ProRule" id="PRU00339"/>
    </source>
</evidence>
<dbReference type="Gene3D" id="1.25.40.10">
    <property type="entry name" value="Tetratricopeptide repeat domain"/>
    <property type="match status" value="2"/>
</dbReference>
<feature type="repeat" description="TPR" evidence="3">
    <location>
        <begin position="241"/>
        <end position="274"/>
    </location>
</feature>
<evidence type="ECO:0000256" key="2">
    <source>
        <dbReference type="ARBA" id="ARBA00022803"/>
    </source>
</evidence>
<dbReference type="PANTHER" id="PTHR44858">
    <property type="entry name" value="TETRATRICOPEPTIDE REPEAT PROTEIN 6"/>
    <property type="match status" value="1"/>
</dbReference>
<sequence>MEFEDTVLQLSESNEQKLLSKLDDVEQKLNQDPNSLQFILLKCFLLIALDQEEDAVKIFLDSGYDYRLKEIDEISISWDQMIENNQLQEAYDTLNDTLIKYPLSISILSRMRSVVEKMENKDLIDRCKIKIEAAFYAWNLLFISIANFFLSLKEYDNAINTLNNLLVLFPVSAAAYHLRGICYLNIDKYEEAYQDLQKAVEYKPENIQFNFSLAQCQFKFEKFEDSIQTYQKIIDLDKNKVGAYIKMAQALVRLKKIDESVKVLNDVLKIDPHLDSAYYNLALILIDNERYLEAGQILVKATLLIPQNVSFYELLSRLYKKQGMEQLADKYLDMGADNLLENLLLGLIH</sequence>
<organism evidence="4 5">
    <name type="scientific">Tetrahymena thermophila (strain SB210)</name>
    <dbReference type="NCBI Taxonomy" id="312017"/>
    <lineage>
        <taxon>Eukaryota</taxon>
        <taxon>Sar</taxon>
        <taxon>Alveolata</taxon>
        <taxon>Ciliophora</taxon>
        <taxon>Intramacronucleata</taxon>
        <taxon>Oligohymenophorea</taxon>
        <taxon>Hymenostomatida</taxon>
        <taxon>Tetrahymenina</taxon>
        <taxon>Tetrahymenidae</taxon>
        <taxon>Tetrahymena</taxon>
    </lineage>
</organism>
<dbReference type="SMART" id="SM00028">
    <property type="entry name" value="TPR"/>
    <property type="match status" value="5"/>
</dbReference>
<keyword evidence="1" id="KW-0677">Repeat</keyword>
<dbReference type="PROSITE" id="PS50293">
    <property type="entry name" value="TPR_REGION"/>
    <property type="match status" value="1"/>
</dbReference>
<dbReference type="InterPro" id="IPR011990">
    <property type="entry name" value="TPR-like_helical_dom_sf"/>
</dbReference>
<keyword evidence="5" id="KW-1185">Reference proteome</keyword>
<keyword evidence="2 3" id="KW-0802">TPR repeat</keyword>
<dbReference type="KEGG" id="tet:TTHERM_00022750"/>
<dbReference type="STRING" id="312017.Q22RA7"/>
<dbReference type="Pfam" id="PF13181">
    <property type="entry name" value="TPR_8"/>
    <property type="match status" value="1"/>
</dbReference>
<proteinExistence type="predicted"/>
<accession>Q22RA7</accession>
<dbReference type="OrthoDB" id="10043504at2759"/>
<name>Q22RA7_TETTS</name>
<dbReference type="GeneID" id="7828709"/>